<sequence>MAIARIVVLMVSAFLLYKACDAQDKCLGEGACDWGCRECTVAMQRMANLINPKGNETAFIESFKRLMTWEVKCYSLSSFFDGINHFPTCCERPAGNGSQGDGRADCATKIWNHALTNGVIDPLKACLILEKCTTKEVQCEKE</sequence>
<reference evidence="2" key="1">
    <citation type="submission" date="2022-01" db="EMBL/GenBank/DDBJ databases">
        <title>Genome Sequence Resource for Two Populations of Ditylenchus destructor, the Migratory Endoparasitic Phytonematode.</title>
        <authorList>
            <person name="Zhang H."/>
            <person name="Lin R."/>
            <person name="Xie B."/>
        </authorList>
    </citation>
    <scope>NUCLEOTIDE SEQUENCE</scope>
    <source>
        <strain evidence="2">BazhouSP</strain>
    </source>
</reference>
<evidence type="ECO:0000313" key="2">
    <source>
        <dbReference type="EMBL" id="KAI1705161.1"/>
    </source>
</evidence>
<proteinExistence type="predicted"/>
<evidence type="ECO:0000256" key="1">
    <source>
        <dbReference type="SAM" id="SignalP"/>
    </source>
</evidence>
<evidence type="ECO:0000313" key="3">
    <source>
        <dbReference type="Proteomes" id="UP001201812"/>
    </source>
</evidence>
<keyword evidence="1" id="KW-0732">Signal</keyword>
<protein>
    <recommendedName>
        <fullName evidence="4">Saposin B-type domain-containing protein</fullName>
    </recommendedName>
</protein>
<feature type="chain" id="PRO_5042214249" description="Saposin B-type domain-containing protein" evidence="1">
    <location>
        <begin position="23"/>
        <end position="142"/>
    </location>
</feature>
<gene>
    <name evidence="2" type="ORF">DdX_13764</name>
</gene>
<name>A0AAD4MUK8_9BILA</name>
<organism evidence="2 3">
    <name type="scientific">Ditylenchus destructor</name>
    <dbReference type="NCBI Taxonomy" id="166010"/>
    <lineage>
        <taxon>Eukaryota</taxon>
        <taxon>Metazoa</taxon>
        <taxon>Ecdysozoa</taxon>
        <taxon>Nematoda</taxon>
        <taxon>Chromadorea</taxon>
        <taxon>Rhabditida</taxon>
        <taxon>Tylenchina</taxon>
        <taxon>Tylenchomorpha</taxon>
        <taxon>Sphaerularioidea</taxon>
        <taxon>Anguinidae</taxon>
        <taxon>Anguininae</taxon>
        <taxon>Ditylenchus</taxon>
    </lineage>
</organism>
<evidence type="ECO:0008006" key="4">
    <source>
        <dbReference type="Google" id="ProtNLM"/>
    </source>
</evidence>
<dbReference type="Proteomes" id="UP001201812">
    <property type="component" value="Unassembled WGS sequence"/>
</dbReference>
<keyword evidence="3" id="KW-1185">Reference proteome</keyword>
<dbReference type="AlphaFoldDB" id="A0AAD4MUK8"/>
<accession>A0AAD4MUK8</accession>
<feature type="signal peptide" evidence="1">
    <location>
        <begin position="1"/>
        <end position="22"/>
    </location>
</feature>
<comment type="caution">
    <text evidence="2">The sequence shown here is derived from an EMBL/GenBank/DDBJ whole genome shotgun (WGS) entry which is preliminary data.</text>
</comment>
<dbReference type="EMBL" id="JAKKPZ010000059">
    <property type="protein sequence ID" value="KAI1705161.1"/>
    <property type="molecule type" value="Genomic_DNA"/>
</dbReference>